<evidence type="ECO:0000259" key="4">
    <source>
        <dbReference type="Pfam" id="PF00155"/>
    </source>
</evidence>
<evidence type="ECO:0000313" key="5">
    <source>
        <dbReference type="EMBL" id="MBL4934960.1"/>
    </source>
</evidence>
<dbReference type="Gene3D" id="3.90.1150.10">
    <property type="entry name" value="Aspartate Aminotransferase, domain 1"/>
    <property type="match status" value="1"/>
</dbReference>
<keyword evidence="6" id="KW-1185">Reference proteome</keyword>
<keyword evidence="3" id="KW-0808">Transferase</keyword>
<comment type="cofactor">
    <cofactor evidence="1">
        <name>pyridoxal 5'-phosphate</name>
        <dbReference type="ChEBI" id="CHEBI:597326"/>
    </cofactor>
</comment>
<organism evidence="5 6">
    <name type="scientific">Clostridium rhizosphaerae</name>
    <dbReference type="NCBI Taxonomy" id="2803861"/>
    <lineage>
        <taxon>Bacteria</taxon>
        <taxon>Bacillati</taxon>
        <taxon>Bacillota</taxon>
        <taxon>Clostridia</taxon>
        <taxon>Eubacteriales</taxon>
        <taxon>Clostridiaceae</taxon>
        <taxon>Clostridium</taxon>
    </lineage>
</organism>
<evidence type="ECO:0000313" key="6">
    <source>
        <dbReference type="Proteomes" id="UP000632377"/>
    </source>
</evidence>
<dbReference type="SUPFAM" id="SSF53383">
    <property type="entry name" value="PLP-dependent transferases"/>
    <property type="match status" value="1"/>
</dbReference>
<feature type="domain" description="Aminotransferase class I/classII large" evidence="4">
    <location>
        <begin position="31"/>
        <end position="375"/>
    </location>
</feature>
<gene>
    <name evidence="5" type="ORF">JK636_04210</name>
</gene>
<dbReference type="Proteomes" id="UP000632377">
    <property type="component" value="Unassembled WGS sequence"/>
</dbReference>
<dbReference type="PANTHER" id="PTHR42832">
    <property type="entry name" value="AMINO ACID AMINOTRANSFERASE"/>
    <property type="match status" value="1"/>
</dbReference>
<dbReference type="Gene3D" id="3.40.640.10">
    <property type="entry name" value="Type I PLP-dependent aspartate aminotransferase-like (Major domain)"/>
    <property type="match status" value="1"/>
</dbReference>
<dbReference type="InterPro" id="IPR050881">
    <property type="entry name" value="LL-DAP_aminotransferase"/>
</dbReference>
<dbReference type="GO" id="GO:0008483">
    <property type="term" value="F:transaminase activity"/>
    <property type="evidence" value="ECO:0007669"/>
    <property type="project" value="UniProtKB-KW"/>
</dbReference>
<name>A0ABS1T6M6_9CLOT</name>
<comment type="caution">
    <text evidence="5">The sequence shown here is derived from an EMBL/GenBank/DDBJ whole genome shotgun (WGS) entry which is preliminary data.</text>
</comment>
<evidence type="ECO:0000256" key="1">
    <source>
        <dbReference type="ARBA" id="ARBA00001933"/>
    </source>
</evidence>
<dbReference type="InterPro" id="IPR015422">
    <property type="entry name" value="PyrdxlP-dep_Trfase_small"/>
</dbReference>
<dbReference type="InterPro" id="IPR015424">
    <property type="entry name" value="PyrdxlP-dep_Trfase"/>
</dbReference>
<dbReference type="EMBL" id="JAESWC010000002">
    <property type="protein sequence ID" value="MBL4934960.1"/>
    <property type="molecule type" value="Genomic_DNA"/>
</dbReference>
<sequence>MSSNNRLNSISEYHFQKLDILKKKLINDGKKIVDLSIGDPDLEVDKSIIQSLIEGFNVNGYNKYPPYDGIEELKLGIINYYREIYNVKLTLDEVLILIGSKEGINNIIPAVCDIGDYAIVPNPGYPVYSTCCHLWGVNTYNIVLKENNSYLPHLGDIDKKVLDKCRLFAINYPNNPTGATANSDFYKEIVEFCNNHNIIIYNDAAYNEIIKKNEAPLSILQFDPQKKCVEFGTFSKTYNMTGFRIGYVVGNSRVISSLLKVKSNVDSGQFIPIQYAAIAALKLSRDYVNSIRNTYEERKKITKRLLYEHNIEFFDSEGTFYLWCKTPAKFNTEKFCEELLNAGGLVVTPGNAFGDAGADNFRIALTRDKMEIFNAFNKISVY</sequence>
<evidence type="ECO:0000256" key="3">
    <source>
        <dbReference type="ARBA" id="ARBA00022679"/>
    </source>
</evidence>
<evidence type="ECO:0000256" key="2">
    <source>
        <dbReference type="ARBA" id="ARBA00022576"/>
    </source>
</evidence>
<keyword evidence="2 5" id="KW-0032">Aminotransferase</keyword>
<dbReference type="PANTHER" id="PTHR42832:SF3">
    <property type="entry name" value="L-GLUTAMINE--4-(METHYLSULFANYL)-2-OXOBUTANOATE AMINOTRANSFERASE"/>
    <property type="match status" value="1"/>
</dbReference>
<proteinExistence type="predicted"/>
<dbReference type="InterPro" id="IPR015421">
    <property type="entry name" value="PyrdxlP-dep_Trfase_major"/>
</dbReference>
<accession>A0ABS1T6M6</accession>
<dbReference type="Pfam" id="PF00155">
    <property type="entry name" value="Aminotran_1_2"/>
    <property type="match status" value="1"/>
</dbReference>
<dbReference type="InterPro" id="IPR004839">
    <property type="entry name" value="Aminotransferase_I/II_large"/>
</dbReference>
<dbReference type="CDD" id="cd00609">
    <property type="entry name" value="AAT_like"/>
    <property type="match status" value="1"/>
</dbReference>
<reference evidence="5 6" key="1">
    <citation type="submission" date="2021-01" db="EMBL/GenBank/DDBJ databases">
        <title>Genome public.</title>
        <authorList>
            <person name="Liu C."/>
            <person name="Sun Q."/>
        </authorList>
    </citation>
    <scope>NUCLEOTIDE SEQUENCE [LARGE SCALE GENOMIC DNA]</scope>
    <source>
        <strain evidence="5 6">YIM B02515</strain>
    </source>
</reference>
<protein>
    <submittedName>
        <fullName evidence="5">Aminotransferase class I/II-fold pyridoxal phosphate-dependent enzyme</fullName>
    </submittedName>
</protein>
<dbReference type="RefSeq" id="WP_202747591.1">
    <property type="nucleotide sequence ID" value="NZ_JAESWC010000002.1"/>
</dbReference>